<accession>A0A1F7SHJ1</accession>
<proteinExistence type="predicted"/>
<gene>
    <name evidence="1" type="ORF">A3K55_00770</name>
</gene>
<dbReference type="AlphaFoldDB" id="A0A1F7SHJ1"/>
<comment type="caution">
    <text evidence="1">The sequence shown here is derived from an EMBL/GenBank/DDBJ whole genome shotgun (WGS) entry which is preliminary data.</text>
</comment>
<name>A0A1F7SHJ1_9BACT</name>
<evidence type="ECO:0000313" key="1">
    <source>
        <dbReference type="EMBL" id="OGL53229.1"/>
    </source>
</evidence>
<dbReference type="Proteomes" id="UP000185874">
    <property type="component" value="Unassembled WGS sequence"/>
</dbReference>
<dbReference type="EMBL" id="MGDJ01000018">
    <property type="protein sequence ID" value="OGL53229.1"/>
    <property type="molecule type" value="Genomic_DNA"/>
</dbReference>
<organism evidence="1 2">
    <name type="scientific">Candidatus Shapirobacteria bacterium RBG_13_44_7</name>
    <dbReference type="NCBI Taxonomy" id="1802149"/>
    <lineage>
        <taxon>Bacteria</taxon>
        <taxon>Candidatus Shapironibacteriota</taxon>
    </lineage>
</organism>
<evidence type="ECO:0000313" key="2">
    <source>
        <dbReference type="Proteomes" id="UP000185874"/>
    </source>
</evidence>
<sequence length="143" mass="15829">MPLSPPLPFRIIGNSNDPLSLIVSFKVHKLPYIVFGTPIPASFNFNICHALQAWLGFPSFTIGSTITTSFPSTAFKIKPTSSQCFPVVLKNRTSYFSNSLSLISTFPVSVSKYTLLYDTKSKLSPIFFAASRINTKCRVIFPP</sequence>
<reference evidence="1 2" key="1">
    <citation type="journal article" date="2016" name="Nat. Commun.">
        <title>Thousands of microbial genomes shed light on interconnected biogeochemical processes in an aquifer system.</title>
        <authorList>
            <person name="Anantharaman K."/>
            <person name="Brown C.T."/>
            <person name="Hug L.A."/>
            <person name="Sharon I."/>
            <person name="Castelle C.J."/>
            <person name="Probst A.J."/>
            <person name="Thomas B.C."/>
            <person name="Singh A."/>
            <person name="Wilkins M.J."/>
            <person name="Karaoz U."/>
            <person name="Brodie E.L."/>
            <person name="Williams K.H."/>
            <person name="Hubbard S.S."/>
            <person name="Banfield J.F."/>
        </authorList>
    </citation>
    <scope>NUCLEOTIDE SEQUENCE [LARGE SCALE GENOMIC DNA]</scope>
</reference>
<protein>
    <submittedName>
        <fullName evidence="1">Uncharacterized protein</fullName>
    </submittedName>
</protein>